<dbReference type="Pfam" id="PF01648">
    <property type="entry name" value="ACPS"/>
    <property type="match status" value="1"/>
</dbReference>
<evidence type="ECO:0000256" key="2">
    <source>
        <dbReference type="ARBA" id="ARBA00022679"/>
    </source>
</evidence>
<name>A0ABR9D4G8_9GAMM</name>
<accession>A0ABR9D4G8</accession>
<dbReference type="EMBL" id="JACXSS010000001">
    <property type="protein sequence ID" value="MBD9358025.1"/>
    <property type="molecule type" value="Genomic_DNA"/>
</dbReference>
<dbReference type="GO" id="GO:0016740">
    <property type="term" value="F:transferase activity"/>
    <property type="evidence" value="ECO:0007669"/>
    <property type="project" value="UniProtKB-KW"/>
</dbReference>
<dbReference type="Proteomes" id="UP000652176">
    <property type="component" value="Unassembled WGS sequence"/>
</dbReference>
<sequence length="175" mass="19753">MFTYGPYGKPALTGADAVWKFNMAHSQHIGLIAVSRDIEIGVDVEIDRPIPDLAGLIALCFSNQQRNACLTRSKPQQLLEFYRTWTCKEALLKASGEGLQIDLPDLEIGEDGTVLRWPAKLQAYSRYRVYPLPQIKIPAALALGPELTDWQCEEFPLHALERLFDHDVNRGKLYV</sequence>
<evidence type="ECO:0000256" key="1">
    <source>
        <dbReference type="ARBA" id="ARBA00010990"/>
    </source>
</evidence>
<organism evidence="4 5">
    <name type="scientific">Methylomonas albis</name>
    <dbReference type="NCBI Taxonomy" id="1854563"/>
    <lineage>
        <taxon>Bacteria</taxon>
        <taxon>Pseudomonadati</taxon>
        <taxon>Pseudomonadota</taxon>
        <taxon>Gammaproteobacteria</taxon>
        <taxon>Methylococcales</taxon>
        <taxon>Methylococcaceae</taxon>
        <taxon>Methylomonas</taxon>
    </lineage>
</organism>
<reference evidence="4 5" key="1">
    <citation type="submission" date="2020-09" db="EMBL/GenBank/DDBJ databases">
        <title>Methylomonas albis sp. nov. and Methylomonas fluvii sp. nov.: Two cold-adapted methanotrophs from the River Elbe and an amended description of Methylovulum psychrotolerans strain Eb1.</title>
        <authorList>
            <person name="Bussmann I.K."/>
            <person name="Klings K.-W."/>
            <person name="Warnstedt J."/>
            <person name="Hoppert M."/>
            <person name="Saborowski A."/>
            <person name="Horn F."/>
            <person name="Liebner S."/>
        </authorList>
    </citation>
    <scope>NUCLEOTIDE SEQUENCE [LARGE SCALE GENOMIC DNA]</scope>
    <source>
        <strain evidence="4 5">EbA</strain>
    </source>
</reference>
<gene>
    <name evidence="4" type="ORF">IE877_19470</name>
</gene>
<dbReference type="InterPro" id="IPR037143">
    <property type="entry name" value="4-PPantetheinyl_Trfase_dom_sf"/>
</dbReference>
<protein>
    <submittedName>
        <fullName evidence="4">4'-phosphopantetheinyl transferase superfamily protein</fullName>
    </submittedName>
</protein>
<evidence type="ECO:0000259" key="3">
    <source>
        <dbReference type="Pfam" id="PF01648"/>
    </source>
</evidence>
<dbReference type="InterPro" id="IPR050559">
    <property type="entry name" value="P-Pant_transferase_sf"/>
</dbReference>
<comment type="similarity">
    <text evidence="1">Belongs to the P-Pant transferase superfamily. Gsp/Sfp/HetI/AcpT family.</text>
</comment>
<dbReference type="SUPFAM" id="SSF56214">
    <property type="entry name" value="4'-phosphopantetheinyl transferase"/>
    <property type="match status" value="1"/>
</dbReference>
<dbReference type="Gene3D" id="3.90.470.20">
    <property type="entry name" value="4'-phosphopantetheinyl transferase domain"/>
    <property type="match status" value="1"/>
</dbReference>
<feature type="domain" description="4'-phosphopantetheinyl transferase" evidence="3">
    <location>
        <begin position="40"/>
        <end position="111"/>
    </location>
</feature>
<dbReference type="RefSeq" id="WP_192376265.1">
    <property type="nucleotide sequence ID" value="NZ_CAJHIV010000001.1"/>
</dbReference>
<dbReference type="PANTHER" id="PTHR12215">
    <property type="entry name" value="PHOSPHOPANTETHEINE TRANSFERASE"/>
    <property type="match status" value="1"/>
</dbReference>
<keyword evidence="2 4" id="KW-0808">Transferase</keyword>
<dbReference type="PANTHER" id="PTHR12215:SF10">
    <property type="entry name" value="L-AMINOADIPATE-SEMIALDEHYDE DEHYDROGENASE-PHOSPHOPANTETHEINYL TRANSFERASE"/>
    <property type="match status" value="1"/>
</dbReference>
<evidence type="ECO:0000313" key="4">
    <source>
        <dbReference type="EMBL" id="MBD9358025.1"/>
    </source>
</evidence>
<keyword evidence="5" id="KW-1185">Reference proteome</keyword>
<proteinExistence type="inferred from homology"/>
<comment type="caution">
    <text evidence="4">The sequence shown here is derived from an EMBL/GenBank/DDBJ whole genome shotgun (WGS) entry which is preliminary data.</text>
</comment>
<dbReference type="InterPro" id="IPR008278">
    <property type="entry name" value="4-PPantetheinyl_Trfase_dom"/>
</dbReference>
<evidence type="ECO:0000313" key="5">
    <source>
        <dbReference type="Proteomes" id="UP000652176"/>
    </source>
</evidence>